<evidence type="ECO:0000313" key="2">
    <source>
        <dbReference type="Proteomes" id="UP000317650"/>
    </source>
</evidence>
<proteinExistence type="predicted"/>
<dbReference type="AlphaFoldDB" id="A0A4S8K574"/>
<organism evidence="1 2">
    <name type="scientific">Musa balbisiana</name>
    <name type="common">Banana</name>
    <dbReference type="NCBI Taxonomy" id="52838"/>
    <lineage>
        <taxon>Eukaryota</taxon>
        <taxon>Viridiplantae</taxon>
        <taxon>Streptophyta</taxon>
        <taxon>Embryophyta</taxon>
        <taxon>Tracheophyta</taxon>
        <taxon>Spermatophyta</taxon>
        <taxon>Magnoliopsida</taxon>
        <taxon>Liliopsida</taxon>
        <taxon>Zingiberales</taxon>
        <taxon>Musaceae</taxon>
        <taxon>Musa</taxon>
    </lineage>
</organism>
<reference evidence="1 2" key="1">
    <citation type="journal article" date="2019" name="Nat. Plants">
        <title>Genome sequencing of Musa balbisiana reveals subgenome evolution and function divergence in polyploid bananas.</title>
        <authorList>
            <person name="Yao X."/>
        </authorList>
    </citation>
    <scope>NUCLEOTIDE SEQUENCE [LARGE SCALE GENOMIC DNA]</scope>
    <source>
        <strain evidence="2">cv. DH-PKW</strain>
        <tissue evidence="1">Leaves</tissue>
    </source>
</reference>
<sequence length="117" mass="13288">MGAIPLDKARSRFLGTELNGPKCHVHEYHTADKTKNRTELPIPWFRSLAGSRRRLTPAAFPAPHEVHVIPQPGNSKHPDKIFICPRRTDSMTTSLPPEMLSIKVHPNTYLKDHHRDA</sequence>
<evidence type="ECO:0000313" key="1">
    <source>
        <dbReference type="EMBL" id="THU70016.1"/>
    </source>
</evidence>
<accession>A0A4S8K574</accession>
<name>A0A4S8K574_MUSBA</name>
<keyword evidence="2" id="KW-1185">Reference proteome</keyword>
<comment type="caution">
    <text evidence="1">The sequence shown here is derived from an EMBL/GenBank/DDBJ whole genome shotgun (WGS) entry which is preliminary data.</text>
</comment>
<gene>
    <name evidence="1" type="ORF">C4D60_Mb08t20540</name>
</gene>
<dbReference type="EMBL" id="PYDT01000002">
    <property type="protein sequence ID" value="THU70016.1"/>
    <property type="molecule type" value="Genomic_DNA"/>
</dbReference>
<dbReference type="Proteomes" id="UP000317650">
    <property type="component" value="Chromosome 8"/>
</dbReference>
<protein>
    <submittedName>
        <fullName evidence="1">Uncharacterized protein</fullName>
    </submittedName>
</protein>